<dbReference type="HAMAP" id="MF_00375">
    <property type="entry name" value="HemL_aminotrans_3"/>
    <property type="match status" value="1"/>
</dbReference>
<comment type="subcellular location">
    <subcellularLocation>
        <location evidence="7">Cytoplasm</location>
    </subcellularLocation>
</comment>
<dbReference type="GO" id="GO:0042286">
    <property type="term" value="F:glutamate-1-semialdehyde 2,1-aminomutase activity"/>
    <property type="evidence" value="ECO:0007669"/>
    <property type="project" value="UniProtKB-EC"/>
</dbReference>
<gene>
    <name evidence="7 8" type="primary">hemL</name>
    <name evidence="8" type="ORF">L0668_15575</name>
</gene>
<sequence>MQTSESLFNRAKQHIPGGVNSPVRAFKAVGGTPPFISKADGPYIFDADNKRYIDYVQSWGPMVLGHNNPKIRQAVIDAAQNGLSFGAPTEIEVIIAELVSELVPSMQMLRMVNSGTEATMSAIRLARGYTNRDKILKFEGCYHGHADSLLVKAGSGALTLGVPSSPGVPANVAEHTLTMEYNNLESVAQAFAQYPEDIACIIVEPVAGNMNCIPPVDGFLQGLRDICDQYGALLILDEVMTGFRVALGGAQQKYQVEPDLTCLGKVIGGGMPVGAFGGKKEIMQHMAPLGPVYQAGTLSGNPVAMAAGLASLNQIKKPGLYEQLSQTTQTLAEGFKSLADKHGIPMSVNYAGSMFGLFFTDVERVTNYQQAINCNTEQFNMFYHGMLDNGVYLAPASYEAGFVSAAHTDEVIQETLKIADKVLAEVALKTRQP</sequence>
<comment type="catalytic activity">
    <reaction evidence="7">
        <text>(S)-4-amino-5-oxopentanoate = 5-aminolevulinate</text>
        <dbReference type="Rhea" id="RHEA:14265"/>
        <dbReference type="ChEBI" id="CHEBI:57501"/>
        <dbReference type="ChEBI" id="CHEBI:356416"/>
        <dbReference type="EC" id="5.4.3.8"/>
    </reaction>
</comment>
<evidence type="ECO:0000256" key="4">
    <source>
        <dbReference type="ARBA" id="ARBA00022898"/>
    </source>
</evidence>
<protein>
    <recommendedName>
        <fullName evidence="7">Glutamate-1-semialdehyde 2,1-aminomutase</fullName>
        <shortName evidence="7">GSA</shortName>
        <ecNumber evidence="7">5.4.3.8</ecNumber>
    </recommendedName>
    <alternativeName>
        <fullName evidence="7">Glutamate-1-semialdehyde aminotransferase</fullName>
        <shortName evidence="7">GSA-AT</shortName>
    </alternativeName>
</protein>
<dbReference type="EC" id="5.4.3.8" evidence="7"/>
<dbReference type="Gene3D" id="3.90.1150.10">
    <property type="entry name" value="Aspartate Aminotransferase, domain 1"/>
    <property type="match status" value="1"/>
</dbReference>
<evidence type="ECO:0000256" key="6">
    <source>
        <dbReference type="ARBA" id="ARBA00023244"/>
    </source>
</evidence>
<comment type="caution">
    <text evidence="8">The sequence shown here is derived from an EMBL/GenBank/DDBJ whole genome shotgun (WGS) entry which is preliminary data.</text>
</comment>
<dbReference type="InterPro" id="IPR015422">
    <property type="entry name" value="PyrdxlP-dep_Trfase_small"/>
</dbReference>
<feature type="modified residue" description="N6-(pyridoxal phosphate)lysine" evidence="7">
    <location>
        <position position="265"/>
    </location>
</feature>
<dbReference type="Pfam" id="PF00202">
    <property type="entry name" value="Aminotran_3"/>
    <property type="match status" value="1"/>
</dbReference>
<name>A0ABS9D9Q6_9ALTE</name>
<evidence type="ECO:0000256" key="1">
    <source>
        <dbReference type="ARBA" id="ARBA00001933"/>
    </source>
</evidence>
<comment type="pathway">
    <text evidence="2">Porphyrin-containing compound metabolism; protoporphyrin-IX biosynthesis; 5-aminolevulinate from L-glutamyl-tRNA(Glu): step 2/2.</text>
</comment>
<evidence type="ECO:0000256" key="2">
    <source>
        <dbReference type="ARBA" id="ARBA00004819"/>
    </source>
</evidence>
<dbReference type="PROSITE" id="PS00600">
    <property type="entry name" value="AA_TRANSFER_CLASS_3"/>
    <property type="match status" value="1"/>
</dbReference>
<dbReference type="Gene3D" id="3.40.640.10">
    <property type="entry name" value="Type I PLP-dependent aspartate aminotransferase-like (Major domain)"/>
    <property type="match status" value="1"/>
</dbReference>
<dbReference type="InterPro" id="IPR005814">
    <property type="entry name" value="Aminotrans_3"/>
</dbReference>
<comment type="subunit">
    <text evidence="7">Homodimer.</text>
</comment>
<dbReference type="EMBL" id="JAKGAS010000008">
    <property type="protein sequence ID" value="MCF2949540.1"/>
    <property type="molecule type" value="Genomic_DNA"/>
</dbReference>
<keyword evidence="6 7" id="KW-0627">Porphyrin biosynthesis</keyword>
<reference evidence="8 9" key="1">
    <citation type="submission" date="2022-01" db="EMBL/GenBank/DDBJ databases">
        <title>Paraglaciecola sp. G1-23.</title>
        <authorList>
            <person name="Jin M.S."/>
            <person name="Han D.M."/>
            <person name="Kim H.M."/>
            <person name="Jeon C.O."/>
        </authorList>
    </citation>
    <scope>NUCLEOTIDE SEQUENCE [LARGE SCALE GENOMIC DNA]</scope>
    <source>
        <strain evidence="8 9">G1-23</strain>
    </source>
</reference>
<dbReference type="InterPro" id="IPR049704">
    <property type="entry name" value="Aminotrans_3_PPA_site"/>
</dbReference>
<evidence type="ECO:0000313" key="8">
    <source>
        <dbReference type="EMBL" id="MCF2949540.1"/>
    </source>
</evidence>
<accession>A0ABS9D9Q6</accession>
<keyword evidence="7" id="KW-0963">Cytoplasm</keyword>
<keyword evidence="9" id="KW-1185">Reference proteome</keyword>
<dbReference type="CDD" id="cd00610">
    <property type="entry name" value="OAT_like"/>
    <property type="match status" value="1"/>
</dbReference>
<dbReference type="InterPro" id="IPR015424">
    <property type="entry name" value="PyrdxlP-dep_Trfase"/>
</dbReference>
<evidence type="ECO:0000256" key="7">
    <source>
        <dbReference type="HAMAP-Rule" id="MF_00375"/>
    </source>
</evidence>
<dbReference type="InterPro" id="IPR015421">
    <property type="entry name" value="PyrdxlP-dep_Trfase_major"/>
</dbReference>
<organism evidence="8 9">
    <name type="scientific">Paraglaciecola algarum</name>
    <dbReference type="NCBI Taxonomy" id="3050085"/>
    <lineage>
        <taxon>Bacteria</taxon>
        <taxon>Pseudomonadati</taxon>
        <taxon>Pseudomonadota</taxon>
        <taxon>Gammaproteobacteria</taxon>
        <taxon>Alteromonadales</taxon>
        <taxon>Alteromonadaceae</taxon>
        <taxon>Paraglaciecola</taxon>
    </lineage>
</organism>
<dbReference type="RefSeq" id="WP_235313637.1">
    <property type="nucleotide sequence ID" value="NZ_JAKGAS010000008.1"/>
</dbReference>
<dbReference type="InterPro" id="IPR004639">
    <property type="entry name" value="4pyrrol_synth_GluAld_NH2Trfase"/>
</dbReference>
<keyword evidence="4 7" id="KW-0663">Pyridoxal phosphate</keyword>
<proteinExistence type="inferred from homology"/>
<dbReference type="NCBIfam" id="TIGR00713">
    <property type="entry name" value="hemL"/>
    <property type="match status" value="1"/>
</dbReference>
<dbReference type="SUPFAM" id="SSF53383">
    <property type="entry name" value="PLP-dependent transferases"/>
    <property type="match status" value="1"/>
</dbReference>
<evidence type="ECO:0000313" key="9">
    <source>
        <dbReference type="Proteomes" id="UP001521137"/>
    </source>
</evidence>
<comment type="similarity">
    <text evidence="3 7">Belongs to the class-III pyridoxal-phosphate-dependent aminotransferase family. HemL subfamily.</text>
</comment>
<dbReference type="PANTHER" id="PTHR43713:SF3">
    <property type="entry name" value="GLUTAMATE-1-SEMIALDEHYDE 2,1-AMINOMUTASE 1, CHLOROPLASTIC-RELATED"/>
    <property type="match status" value="1"/>
</dbReference>
<comment type="cofactor">
    <cofactor evidence="1 7">
        <name>pyridoxal 5'-phosphate</name>
        <dbReference type="ChEBI" id="CHEBI:597326"/>
    </cofactor>
</comment>
<evidence type="ECO:0000256" key="5">
    <source>
        <dbReference type="ARBA" id="ARBA00023235"/>
    </source>
</evidence>
<dbReference type="Proteomes" id="UP001521137">
    <property type="component" value="Unassembled WGS sequence"/>
</dbReference>
<dbReference type="PANTHER" id="PTHR43713">
    <property type="entry name" value="GLUTAMATE-1-SEMIALDEHYDE 2,1-AMINOMUTASE"/>
    <property type="match status" value="1"/>
</dbReference>
<evidence type="ECO:0000256" key="3">
    <source>
        <dbReference type="ARBA" id="ARBA00008981"/>
    </source>
</evidence>
<keyword evidence="5 7" id="KW-0413">Isomerase</keyword>
<dbReference type="NCBIfam" id="NF000818">
    <property type="entry name" value="PRK00062.1"/>
    <property type="match status" value="1"/>
</dbReference>